<keyword evidence="1" id="KW-1133">Transmembrane helix</keyword>
<accession>E6X2H1</accession>
<keyword evidence="3" id="KW-1185">Reference proteome</keyword>
<dbReference type="Proteomes" id="UP000008633">
    <property type="component" value="Chromosome"/>
</dbReference>
<protein>
    <recommendedName>
        <fullName evidence="4">TPM domain-containing protein</fullName>
    </recommendedName>
</protein>
<reference evidence="3" key="2">
    <citation type="submission" date="2011-01" db="EMBL/GenBank/DDBJ databases">
        <title>The complete genome of Nitratifractor salsuginis DSM 16511.</title>
        <authorList>
            <consortium name="US DOE Joint Genome Institute (JGI-PGF)"/>
            <person name="Lucas S."/>
            <person name="Copeland A."/>
            <person name="Lapidus A."/>
            <person name="Bruce D."/>
            <person name="Goodwin L."/>
            <person name="Pitluck S."/>
            <person name="Kyrpides N."/>
            <person name="Mavromatis K."/>
            <person name="Ivanova N."/>
            <person name="Mikhailova N."/>
            <person name="Zeytun A."/>
            <person name="Detter J.C."/>
            <person name="Tapia R."/>
            <person name="Han C."/>
            <person name="Land M."/>
            <person name="Hauser L."/>
            <person name="Markowitz V."/>
            <person name="Cheng J.-F."/>
            <person name="Hugenholtz P."/>
            <person name="Woyke T."/>
            <person name="Wu D."/>
            <person name="Tindall B."/>
            <person name="Schuetze A."/>
            <person name="Brambilla E."/>
            <person name="Klenk H.-P."/>
            <person name="Eisen J.A."/>
        </authorList>
    </citation>
    <scope>NUCLEOTIDE SEQUENCE [LARGE SCALE GENOMIC DNA]</scope>
    <source>
        <strain evidence="3">DSM 16511 / JCM 12458 / E9I37-1</strain>
    </source>
</reference>
<evidence type="ECO:0000256" key="1">
    <source>
        <dbReference type="SAM" id="Phobius"/>
    </source>
</evidence>
<gene>
    <name evidence="2" type="ordered locus">Nitsa_1933</name>
</gene>
<feature type="transmembrane region" description="Helical" evidence="1">
    <location>
        <begin position="165"/>
        <end position="186"/>
    </location>
</feature>
<name>E6X2H1_NITSE</name>
<evidence type="ECO:0008006" key="4">
    <source>
        <dbReference type="Google" id="ProtNLM"/>
    </source>
</evidence>
<dbReference type="HOGENOM" id="CLU_1309566_0_0_7"/>
<reference evidence="2 3" key="1">
    <citation type="journal article" date="2011" name="Stand. Genomic Sci.">
        <title>Complete genome sequence of Nitratifractor salsuginis type strain (E9I37-1).</title>
        <authorList>
            <person name="Anderson I."/>
            <person name="Sikorski J."/>
            <person name="Zeytun A."/>
            <person name="Nolan M."/>
            <person name="Lapidus A."/>
            <person name="Lucas S."/>
            <person name="Hammon N."/>
            <person name="Deshpande S."/>
            <person name="Cheng J.F."/>
            <person name="Tapia R."/>
            <person name="Han C."/>
            <person name="Goodwin L."/>
            <person name="Pitluck S."/>
            <person name="Liolios K."/>
            <person name="Pagani I."/>
            <person name="Ivanova N."/>
            <person name="Huntemann M."/>
            <person name="Mavromatis K."/>
            <person name="Ovchinikova G."/>
            <person name="Pati A."/>
            <person name="Chen A."/>
            <person name="Palaniappan K."/>
            <person name="Land M."/>
            <person name="Hauser L."/>
            <person name="Brambilla E.M."/>
            <person name="Ngatchou-Djao O.D."/>
            <person name="Rohde M."/>
            <person name="Tindall B.J."/>
            <person name="Goker M."/>
            <person name="Detter J.C."/>
            <person name="Woyke T."/>
            <person name="Bristow J."/>
            <person name="Eisen J.A."/>
            <person name="Markowitz V."/>
            <person name="Hugenholtz P."/>
            <person name="Klenk H.P."/>
            <person name="Kyrpides N.C."/>
        </authorList>
    </citation>
    <scope>NUCLEOTIDE SEQUENCE [LARGE SCALE GENOMIC DNA]</scope>
    <source>
        <strain evidence="3">DSM 16511 / JCM 12458 / E9I37-1</strain>
    </source>
</reference>
<evidence type="ECO:0000313" key="2">
    <source>
        <dbReference type="EMBL" id="ADV47176.1"/>
    </source>
</evidence>
<keyword evidence="1" id="KW-0472">Membrane</keyword>
<keyword evidence="1" id="KW-0812">Transmembrane</keyword>
<dbReference type="KEGG" id="nsa:Nitsa_1933"/>
<proteinExistence type="predicted"/>
<dbReference type="AlphaFoldDB" id="E6X2H1"/>
<dbReference type="EMBL" id="CP002452">
    <property type="protein sequence ID" value="ADV47176.1"/>
    <property type="molecule type" value="Genomic_DNA"/>
</dbReference>
<sequence length="199" mass="22603">MFHTARVTLLVFLLTFSLSAQYLINDHLISPKAGDVIEKIGQELTQKTGLNAYVIASNDVLDKRGNLYEYVKKYEKELNEPWVAILFLPNNKRLGILVSDPSLKKAYDPSEVKKYAIDILGSADSNSVQSKYDVAMVQAYSELADELAASKGVKLKNTIKDQGRWIIKVITWLVYLGAVLVFWVYFGRPLYMRIRHGKQ</sequence>
<dbReference type="STRING" id="749222.Nitsa_1933"/>
<organism evidence="2 3">
    <name type="scientific">Nitratifractor salsuginis (strain DSM 16511 / JCM 12458 / E9I37-1)</name>
    <dbReference type="NCBI Taxonomy" id="749222"/>
    <lineage>
        <taxon>Bacteria</taxon>
        <taxon>Pseudomonadati</taxon>
        <taxon>Campylobacterota</taxon>
        <taxon>Epsilonproteobacteria</taxon>
        <taxon>Campylobacterales</taxon>
        <taxon>Sulfurovaceae</taxon>
        <taxon>Nitratifractor</taxon>
    </lineage>
</organism>
<evidence type="ECO:0000313" key="3">
    <source>
        <dbReference type="Proteomes" id="UP000008633"/>
    </source>
</evidence>